<reference evidence="1 2" key="1">
    <citation type="submission" date="2015-03" db="EMBL/GenBank/DDBJ databases">
        <authorList>
            <consortium name="Pathogen Informatics"/>
        </authorList>
    </citation>
    <scope>NUCLEOTIDE SEQUENCE [LARGE SCALE GENOMIC DNA]</scope>
    <source>
        <strain evidence="1 2">3476</strain>
    </source>
</reference>
<dbReference type="EMBL" id="CQPC01000060">
    <property type="protein sequence ID" value="CNU84350.1"/>
    <property type="molecule type" value="Genomic_DNA"/>
</dbReference>
<evidence type="ECO:0000313" key="2">
    <source>
        <dbReference type="Proteomes" id="UP000039541"/>
    </source>
</evidence>
<dbReference type="Proteomes" id="UP000039541">
    <property type="component" value="Unassembled WGS sequence"/>
</dbReference>
<dbReference type="AlphaFoldDB" id="A0A655DU98"/>
<evidence type="ECO:0000313" key="1">
    <source>
        <dbReference type="EMBL" id="CNU84350.1"/>
    </source>
</evidence>
<accession>A0A655DU98</accession>
<gene>
    <name evidence="1" type="ORF">ERS008202_03667</name>
</gene>
<proteinExistence type="predicted"/>
<sequence length="83" mass="9470">MCVSGAIWLAEFTYLNARPVIRPVNKGTRRIKTQERQGKPDPVEYIQRIVQRLSAFRFHDFGLAASTSWQRVAPAGQIKIEAQ</sequence>
<organism evidence="1 2">
    <name type="scientific">Salmonella enterica subsp. enterica serovar Bovismorbificans</name>
    <dbReference type="NCBI Taxonomy" id="58097"/>
    <lineage>
        <taxon>Bacteria</taxon>
        <taxon>Pseudomonadati</taxon>
        <taxon>Pseudomonadota</taxon>
        <taxon>Gammaproteobacteria</taxon>
        <taxon>Enterobacterales</taxon>
        <taxon>Enterobacteriaceae</taxon>
        <taxon>Salmonella</taxon>
    </lineage>
</organism>
<protein>
    <submittedName>
        <fullName evidence="1">Uncharacterized protein</fullName>
    </submittedName>
</protein>
<name>A0A655DU98_SALET</name>